<proteinExistence type="predicted"/>
<reference evidence="1 2" key="1">
    <citation type="submission" date="2020-02" db="EMBL/GenBank/DDBJ databases">
        <authorList>
            <person name="Ferguson B K."/>
        </authorList>
    </citation>
    <scope>NUCLEOTIDE SEQUENCE [LARGE SCALE GENOMIC DNA]</scope>
</reference>
<dbReference type="Proteomes" id="UP000479000">
    <property type="component" value="Unassembled WGS sequence"/>
</dbReference>
<evidence type="ECO:0000313" key="1">
    <source>
        <dbReference type="EMBL" id="CAA9995860.1"/>
    </source>
</evidence>
<dbReference type="AlphaFoldDB" id="A0A6H5G1Z0"/>
<keyword evidence="2" id="KW-1185">Reference proteome</keyword>
<name>A0A6H5G1Z0_9HEMI</name>
<evidence type="ECO:0000313" key="2">
    <source>
        <dbReference type="Proteomes" id="UP000479000"/>
    </source>
</evidence>
<gene>
    <name evidence="1" type="ORF">NTEN_LOCUS2582</name>
</gene>
<sequence length="124" mass="14662">MIAWKSFWWPIQLVKMPSKLTRYHISVSTLLLLQQRNMLFDSSEFRMSNMGQLWFHGLYPNLSSLQPCLLKILQCIVKHVKNKREKRANDELRGDRFSENGYGAHWCTIARCILIVLKKTSHIE</sequence>
<protein>
    <submittedName>
        <fullName evidence="1">Uncharacterized protein</fullName>
    </submittedName>
</protein>
<accession>A0A6H5G1Z0</accession>
<organism evidence="1 2">
    <name type="scientific">Nesidiocoris tenuis</name>
    <dbReference type="NCBI Taxonomy" id="355587"/>
    <lineage>
        <taxon>Eukaryota</taxon>
        <taxon>Metazoa</taxon>
        <taxon>Ecdysozoa</taxon>
        <taxon>Arthropoda</taxon>
        <taxon>Hexapoda</taxon>
        <taxon>Insecta</taxon>
        <taxon>Pterygota</taxon>
        <taxon>Neoptera</taxon>
        <taxon>Paraneoptera</taxon>
        <taxon>Hemiptera</taxon>
        <taxon>Heteroptera</taxon>
        <taxon>Panheteroptera</taxon>
        <taxon>Cimicomorpha</taxon>
        <taxon>Miridae</taxon>
        <taxon>Dicyphina</taxon>
        <taxon>Nesidiocoris</taxon>
    </lineage>
</organism>
<dbReference type="EMBL" id="CADCXU010004111">
    <property type="protein sequence ID" value="CAA9995860.1"/>
    <property type="molecule type" value="Genomic_DNA"/>
</dbReference>